<evidence type="ECO:0000313" key="3">
    <source>
        <dbReference type="Proteomes" id="UP000607653"/>
    </source>
</evidence>
<dbReference type="EMBL" id="DUZY01000008">
    <property type="protein sequence ID" value="DAD47728.1"/>
    <property type="molecule type" value="Genomic_DNA"/>
</dbReference>
<organism evidence="2 3">
    <name type="scientific">Nelumbo nucifera</name>
    <name type="common">Sacred lotus</name>
    <dbReference type="NCBI Taxonomy" id="4432"/>
    <lineage>
        <taxon>Eukaryota</taxon>
        <taxon>Viridiplantae</taxon>
        <taxon>Streptophyta</taxon>
        <taxon>Embryophyta</taxon>
        <taxon>Tracheophyta</taxon>
        <taxon>Spermatophyta</taxon>
        <taxon>Magnoliopsida</taxon>
        <taxon>Proteales</taxon>
        <taxon>Nelumbonaceae</taxon>
        <taxon>Nelumbo</taxon>
    </lineage>
</organism>
<dbReference type="AlphaFoldDB" id="A0A823A0M0"/>
<keyword evidence="3" id="KW-1185">Reference proteome</keyword>
<accession>A0A823A0M0</accession>
<proteinExistence type="predicted"/>
<reference evidence="2 3" key="1">
    <citation type="journal article" date="2020" name="Mol. Biol. Evol.">
        <title>Distinct Expression and Methylation Patterns for Genes with Different Fates following a Single Whole-Genome Duplication in Flowering Plants.</title>
        <authorList>
            <person name="Shi T."/>
            <person name="Rahmani R.S."/>
            <person name="Gugger P.F."/>
            <person name="Wang M."/>
            <person name="Li H."/>
            <person name="Zhang Y."/>
            <person name="Li Z."/>
            <person name="Wang Q."/>
            <person name="Van de Peer Y."/>
            <person name="Marchal K."/>
            <person name="Chen J."/>
        </authorList>
    </citation>
    <scope>NUCLEOTIDE SEQUENCE [LARGE SCALE GENOMIC DNA]</scope>
    <source>
        <tissue evidence="2">Leaf</tissue>
    </source>
</reference>
<sequence>MASEEQWTIMENGHGNDGSLKGSSEEIRHGRTAHNMSSSSLRKKSNLKLVSKLGAFQHLKLCSANIQEVILGTKLSVGKHPFLRLRSSGHGGASITTILIRFLSDFRRNLTILLKSYYSPTLRLTSFNISAPQLTDPLFQMPVEKSDDNSDPCLHSSLIRYPHLKHCLHRQSS</sequence>
<feature type="region of interest" description="Disordered" evidence="1">
    <location>
        <begin position="1"/>
        <end position="24"/>
    </location>
</feature>
<evidence type="ECO:0000256" key="1">
    <source>
        <dbReference type="SAM" id="MobiDB-lite"/>
    </source>
</evidence>
<gene>
    <name evidence="2" type="ORF">HUJ06_017665</name>
</gene>
<dbReference type="Proteomes" id="UP000607653">
    <property type="component" value="Unassembled WGS sequence"/>
</dbReference>
<evidence type="ECO:0000313" key="2">
    <source>
        <dbReference type="EMBL" id="DAD47728.1"/>
    </source>
</evidence>
<comment type="caution">
    <text evidence="2">The sequence shown here is derived from an EMBL/GenBank/DDBJ whole genome shotgun (WGS) entry which is preliminary data.</text>
</comment>
<protein>
    <submittedName>
        <fullName evidence="2">Uncharacterized protein</fullName>
    </submittedName>
</protein>
<name>A0A823A0M0_NELNU</name>